<keyword evidence="2" id="KW-0812">Transmembrane</keyword>
<dbReference type="AlphaFoldDB" id="A0A218KRW6"/>
<feature type="transmembrane region" description="Helical" evidence="2">
    <location>
        <begin position="158"/>
        <end position="175"/>
    </location>
</feature>
<keyword evidence="2" id="KW-1133">Transmembrane helix</keyword>
<feature type="compositionally biased region" description="Acidic residues" evidence="1">
    <location>
        <begin position="14"/>
        <end position="32"/>
    </location>
</feature>
<evidence type="ECO:0000256" key="2">
    <source>
        <dbReference type="SAM" id="Phobius"/>
    </source>
</evidence>
<evidence type="ECO:0000256" key="1">
    <source>
        <dbReference type="SAM" id="MobiDB-lite"/>
    </source>
</evidence>
<keyword evidence="3" id="KW-0614">Plasmid</keyword>
<organism evidence="3">
    <name type="scientific">Halorubrum lacusprofundi</name>
    <dbReference type="NCBI Taxonomy" id="2247"/>
    <lineage>
        <taxon>Archaea</taxon>
        <taxon>Methanobacteriati</taxon>
        <taxon>Methanobacteriota</taxon>
        <taxon>Stenosarchaea group</taxon>
        <taxon>Halobacteria</taxon>
        <taxon>Halobacteriales</taxon>
        <taxon>Haloferacaceae</taxon>
        <taxon>Halorubrum</taxon>
    </lineage>
</organism>
<feature type="compositionally biased region" description="Basic and acidic residues" evidence="1">
    <location>
        <begin position="1"/>
        <end position="13"/>
    </location>
</feature>
<protein>
    <submittedName>
        <fullName evidence="3">Uncharacterized protein</fullName>
    </submittedName>
</protein>
<keyword evidence="2" id="KW-0472">Membrane</keyword>
<evidence type="ECO:0000313" key="3">
    <source>
        <dbReference type="EMBL" id="AQM75288.1"/>
    </source>
</evidence>
<sequence>MTDKRNDHGRRDDAPDETVDADDLDPSPDTEPDLPAGPIETEEDTSVRESLSDFGATLSTLVRSYAATMHTLVRDHALPWLGDQARNARSLPKRAKRRVILFAVGPSNTIGTRVGAIVMLVATAALAGAGFLAVASGVDAGGDSSWFMEQLVGAATSVWSYALVLLLLFAVIRVTQRSRAATKAASRTGFSEQTCHRLASEAQTADGASTVVVSPADSVDTACDRILSAFETPYSALDINWGDTHVLDDDIVTAAEESAEAAEETDLVVDDRANVDASEHAHLSRLELASTLNGRDLFWSFAVPAGVTALAALILVQFWAAIWVYGLIFAAALVAGSAWYVGAHYWRRRRAKSVRSTRQQASYDDIAVLVKKADTDDVTCYYGWVGGTVYADYNELRLAWTLSEVAHAHIEGEPIPPTIQQKFARNLTQYLPNLEGYEEAVEKAEIRDRLIQEVAESPSARLPKNRLADRVIRRDKERIGGIGYDPRLVAEAYGAVVPYALVEEHVDVETPTEGTKSMSVVRLRTEHVTPEAIATDAQFSSLYQPDYSPDFDLPAVDLHAPEASLSD</sequence>
<proteinExistence type="predicted"/>
<geneLocation type="plasmid" evidence="3">
    <name>pR1SE</name>
</geneLocation>
<dbReference type="CDD" id="cd01610">
    <property type="entry name" value="PAP2_like"/>
    <property type="match status" value="1"/>
</dbReference>
<feature type="transmembrane region" description="Helical" evidence="2">
    <location>
        <begin position="322"/>
        <end position="342"/>
    </location>
</feature>
<accession>A0A218KRW6</accession>
<dbReference type="EMBL" id="KX687704">
    <property type="protein sequence ID" value="AQM75288.1"/>
    <property type="molecule type" value="Genomic_DNA"/>
</dbReference>
<reference evidence="3" key="1">
    <citation type="journal article" date="2017" name="Nat. Microbiol.">
        <title>A plasmid from an Antarctic haloarchaeon uses specialized membrane vesicles to disseminate and infect plasmid-free cells.</title>
        <authorList>
            <person name="Erdmann S."/>
            <person name="Tschitschko B."/>
            <person name="Zhong L."/>
            <person name="Raftery M.J."/>
            <person name="Cavicchioli R."/>
        </authorList>
    </citation>
    <scope>NUCLEOTIDE SEQUENCE</scope>
    <source>
        <strain evidence="3">R1S1</strain>
        <plasmid evidence="3">pR1SE</plasmid>
    </source>
</reference>
<name>A0A218KRW6_9EURY</name>
<feature type="transmembrane region" description="Helical" evidence="2">
    <location>
        <begin position="116"/>
        <end position="138"/>
    </location>
</feature>
<dbReference type="RefSeq" id="WP_176580081.1">
    <property type="nucleotide sequence ID" value="NZ_KX687704.1"/>
</dbReference>
<feature type="region of interest" description="Disordered" evidence="1">
    <location>
        <begin position="1"/>
        <end position="50"/>
    </location>
</feature>
<feature type="transmembrane region" description="Helical" evidence="2">
    <location>
        <begin position="297"/>
        <end position="316"/>
    </location>
</feature>